<organism evidence="1 2">
    <name type="scientific">Arabidopsis thaliana</name>
    <name type="common">Mouse-ear cress</name>
    <dbReference type="NCBI Taxonomy" id="3702"/>
    <lineage>
        <taxon>Eukaryota</taxon>
        <taxon>Viridiplantae</taxon>
        <taxon>Streptophyta</taxon>
        <taxon>Embryophyta</taxon>
        <taxon>Tracheophyta</taxon>
        <taxon>Spermatophyta</taxon>
        <taxon>Magnoliopsida</taxon>
        <taxon>eudicotyledons</taxon>
        <taxon>Gunneridae</taxon>
        <taxon>Pentapetalae</taxon>
        <taxon>rosids</taxon>
        <taxon>malvids</taxon>
        <taxon>Brassicales</taxon>
        <taxon>Brassicaceae</taxon>
        <taxon>Camelineae</taxon>
        <taxon>Arabidopsis</taxon>
    </lineage>
</organism>
<accession>A0A178U824</accession>
<reference evidence="2" key="1">
    <citation type="journal article" date="2016" name="Proc. Natl. Acad. Sci. U.S.A.">
        <title>Chromosome-level assembly of Arabidopsis thaliana Ler reveals the extent of translocation and inversion polymorphisms.</title>
        <authorList>
            <person name="Zapata L."/>
            <person name="Ding J."/>
            <person name="Willing E.M."/>
            <person name="Hartwig B."/>
            <person name="Bezdan D."/>
            <person name="Jiao W.B."/>
            <person name="Patel V."/>
            <person name="Velikkakam James G."/>
            <person name="Koornneef M."/>
            <person name="Ossowski S."/>
            <person name="Schneeberger K."/>
        </authorList>
    </citation>
    <scope>NUCLEOTIDE SEQUENCE [LARGE SCALE GENOMIC DNA]</scope>
    <source>
        <strain evidence="2">cv. Landsberg erecta</strain>
    </source>
</reference>
<protein>
    <submittedName>
        <fullName evidence="1">Uncharacterized protein</fullName>
    </submittedName>
</protein>
<dbReference type="AlphaFoldDB" id="A0A178U824"/>
<sequence length="57" mass="6846">MQVNVYEKAVVKFRFSFRFRPYLCFYDGPRTRSFFSCRETFELRGTITSSIYTSVIP</sequence>
<gene>
    <name evidence="1" type="ORF">AXX17_ATUG02950</name>
</gene>
<proteinExistence type="predicted"/>
<dbReference type="EMBL" id="LUHQ01000019">
    <property type="protein sequence ID" value="OAO89252.1"/>
    <property type="molecule type" value="Genomic_DNA"/>
</dbReference>
<dbReference type="Proteomes" id="UP000078284">
    <property type="component" value="Unassembled WGS sequence"/>
</dbReference>
<geneLocation type="mitochondrion" evidence="1"/>
<evidence type="ECO:0000313" key="2">
    <source>
        <dbReference type="Proteomes" id="UP000078284"/>
    </source>
</evidence>
<keyword evidence="1" id="KW-0496">Mitochondrion</keyword>
<comment type="caution">
    <text evidence="1">The sequence shown here is derived from an EMBL/GenBank/DDBJ whole genome shotgun (WGS) entry which is preliminary data.</text>
</comment>
<evidence type="ECO:0000313" key="1">
    <source>
        <dbReference type="EMBL" id="OAO89252.1"/>
    </source>
</evidence>
<name>A0A178U824_ARATH</name>